<feature type="transmembrane region" description="Helical" evidence="6">
    <location>
        <begin position="381"/>
        <end position="402"/>
    </location>
</feature>
<feature type="transmembrane region" description="Helical" evidence="6">
    <location>
        <begin position="179"/>
        <end position="198"/>
    </location>
</feature>
<evidence type="ECO:0000259" key="7">
    <source>
        <dbReference type="PROSITE" id="PS50850"/>
    </source>
</evidence>
<dbReference type="GO" id="GO:0016020">
    <property type="term" value="C:membrane"/>
    <property type="evidence" value="ECO:0007669"/>
    <property type="project" value="UniProtKB-SubCell"/>
</dbReference>
<evidence type="ECO:0000256" key="4">
    <source>
        <dbReference type="ARBA" id="ARBA00022989"/>
    </source>
</evidence>
<dbReference type="PROSITE" id="PS50850">
    <property type="entry name" value="MFS"/>
    <property type="match status" value="1"/>
</dbReference>
<gene>
    <name evidence="8" type="ORF">AWB69_08766</name>
</gene>
<feature type="transmembrane region" description="Helical" evidence="6">
    <location>
        <begin position="20"/>
        <end position="37"/>
    </location>
</feature>
<feature type="domain" description="Major facilitator superfamily (MFS) profile" evidence="7">
    <location>
        <begin position="24"/>
        <end position="407"/>
    </location>
</feature>
<feature type="transmembrane region" description="Helical" evidence="6">
    <location>
        <begin position="148"/>
        <end position="167"/>
    </location>
</feature>
<dbReference type="SUPFAM" id="SSF103473">
    <property type="entry name" value="MFS general substrate transporter"/>
    <property type="match status" value="1"/>
</dbReference>
<dbReference type="OrthoDB" id="9766638at2"/>
<dbReference type="InterPro" id="IPR050930">
    <property type="entry name" value="MFS_Vesicular_Transporter"/>
</dbReference>
<sequence length="427" mass="44639">MNASHSRVSLRTDNSPPSSYRWVILALAWLATFVTFIDRLAWANVAPSASATFGLPVAALGCFVTSFYIGYVAANAVTGFLTDRIGARLSLPLALFPLGALTFSFGYANSVTYGVVIQCLMGLAAGVDYAGAVKLVAGWFDVRRRARAVGIILTSMSAGVVVANTSIPRALRFAQWSMIYHALGISTALVAVLCALMLRNAPAGKAVLQKRTTAKEVLALFRNKNLWLTTIAGFGACWGSIGFVFWANVLMQKGLGISSVESGTVSTVFGAVSLIGAPMVGMLSDWIGGPRKWLTAFVLLAMGCGLSVFGHLKSLQALEIAAALLGVMTFGWGALIASIITEIVGVRLAASAIGVSNAAFQVGSVLVPLAVGMVFQSTHSFNLAFMTLAIGPIVGGVAVLAVREGLAANLIEEAPNRERSGVMAPTK</sequence>
<evidence type="ECO:0000313" key="9">
    <source>
        <dbReference type="Proteomes" id="UP000054683"/>
    </source>
</evidence>
<dbReference type="RefSeq" id="WP_082913847.1">
    <property type="nucleotide sequence ID" value="NZ_FCOK02000119.1"/>
</dbReference>
<dbReference type="Pfam" id="PF07690">
    <property type="entry name" value="MFS_1"/>
    <property type="match status" value="1"/>
</dbReference>
<feature type="transmembrane region" description="Helical" evidence="6">
    <location>
        <begin position="352"/>
        <end position="375"/>
    </location>
</feature>
<keyword evidence="4 6" id="KW-1133">Transmembrane helix</keyword>
<keyword evidence="2" id="KW-0813">Transport</keyword>
<dbReference type="InterPro" id="IPR036259">
    <property type="entry name" value="MFS_trans_sf"/>
</dbReference>
<dbReference type="InterPro" id="IPR011701">
    <property type="entry name" value="MFS"/>
</dbReference>
<feature type="transmembrane region" description="Helical" evidence="6">
    <location>
        <begin position="293"/>
        <end position="312"/>
    </location>
</feature>
<feature type="transmembrane region" description="Helical" evidence="6">
    <location>
        <begin position="267"/>
        <end position="286"/>
    </location>
</feature>
<dbReference type="EMBL" id="FCOK02000119">
    <property type="protein sequence ID" value="SAL72196.1"/>
    <property type="molecule type" value="Genomic_DNA"/>
</dbReference>
<evidence type="ECO:0000256" key="3">
    <source>
        <dbReference type="ARBA" id="ARBA00022692"/>
    </source>
</evidence>
<dbReference type="Proteomes" id="UP000054683">
    <property type="component" value="Unassembled WGS sequence"/>
</dbReference>
<feature type="transmembrane region" description="Helical" evidence="6">
    <location>
        <begin position="226"/>
        <end position="247"/>
    </location>
</feature>
<organism evidence="8 9">
    <name type="scientific">Caballeronia udeis</name>
    <dbReference type="NCBI Taxonomy" id="1232866"/>
    <lineage>
        <taxon>Bacteria</taxon>
        <taxon>Pseudomonadati</taxon>
        <taxon>Pseudomonadota</taxon>
        <taxon>Betaproteobacteria</taxon>
        <taxon>Burkholderiales</taxon>
        <taxon>Burkholderiaceae</taxon>
        <taxon>Caballeronia</taxon>
    </lineage>
</organism>
<feature type="transmembrane region" description="Helical" evidence="6">
    <location>
        <begin position="89"/>
        <end position="107"/>
    </location>
</feature>
<feature type="transmembrane region" description="Helical" evidence="6">
    <location>
        <begin position="57"/>
        <end position="77"/>
    </location>
</feature>
<reference evidence="8 9" key="1">
    <citation type="submission" date="2016-01" db="EMBL/GenBank/DDBJ databases">
        <authorList>
            <person name="Oliw E.H."/>
        </authorList>
    </citation>
    <scope>NUCLEOTIDE SEQUENCE [LARGE SCALE GENOMIC DNA]</scope>
    <source>
        <strain evidence="8">LMG 27134</strain>
    </source>
</reference>
<feature type="transmembrane region" description="Helical" evidence="6">
    <location>
        <begin position="318"/>
        <end position="340"/>
    </location>
</feature>
<dbReference type="PANTHER" id="PTHR23506">
    <property type="entry name" value="GH10249P"/>
    <property type="match status" value="1"/>
</dbReference>
<evidence type="ECO:0000256" key="6">
    <source>
        <dbReference type="SAM" id="Phobius"/>
    </source>
</evidence>
<name>A0A158JTP3_9BURK</name>
<evidence type="ECO:0000256" key="2">
    <source>
        <dbReference type="ARBA" id="ARBA00022448"/>
    </source>
</evidence>
<dbReference type="InterPro" id="IPR020846">
    <property type="entry name" value="MFS_dom"/>
</dbReference>
<feature type="transmembrane region" description="Helical" evidence="6">
    <location>
        <begin position="113"/>
        <end position="136"/>
    </location>
</feature>
<proteinExistence type="predicted"/>
<accession>A0A158JTP3</accession>
<evidence type="ECO:0000256" key="5">
    <source>
        <dbReference type="ARBA" id="ARBA00023136"/>
    </source>
</evidence>
<dbReference type="Gene3D" id="1.20.1250.20">
    <property type="entry name" value="MFS general substrate transporter like domains"/>
    <property type="match status" value="2"/>
</dbReference>
<keyword evidence="5 6" id="KW-0472">Membrane</keyword>
<dbReference type="AlphaFoldDB" id="A0A158JTP3"/>
<keyword evidence="3 6" id="KW-0812">Transmembrane</keyword>
<protein>
    <submittedName>
        <fullName evidence="8">Major facilitator transporter</fullName>
    </submittedName>
</protein>
<dbReference type="PANTHER" id="PTHR23506:SF23">
    <property type="entry name" value="GH10249P"/>
    <property type="match status" value="1"/>
</dbReference>
<evidence type="ECO:0000313" key="8">
    <source>
        <dbReference type="EMBL" id="SAL72196.1"/>
    </source>
</evidence>
<dbReference type="GO" id="GO:0022857">
    <property type="term" value="F:transmembrane transporter activity"/>
    <property type="evidence" value="ECO:0007669"/>
    <property type="project" value="InterPro"/>
</dbReference>
<comment type="subcellular location">
    <subcellularLocation>
        <location evidence="1">Membrane</location>
        <topology evidence="1">Multi-pass membrane protein</topology>
    </subcellularLocation>
</comment>
<evidence type="ECO:0000256" key="1">
    <source>
        <dbReference type="ARBA" id="ARBA00004141"/>
    </source>
</evidence>